<dbReference type="InterPro" id="IPR008490">
    <property type="entry name" value="Transposase_InsH_N"/>
</dbReference>
<comment type="caution">
    <text evidence="2">The sequence shown here is derived from an EMBL/GenBank/DDBJ whole genome shotgun (WGS) entry which is preliminary data.</text>
</comment>
<dbReference type="Proteomes" id="UP000178943">
    <property type="component" value="Unassembled WGS sequence"/>
</dbReference>
<sequence>MSARYYAYNLEQSYFAVIAPKLLREKNLLLFLIDYLIERQISMVPFEQIAKNKIAGAPGIHPKILLKILSYSFINGIYSCREIERRLTWDQNYIAMSGNRKISHTTLSKFITTYKEAIEEAFTKLFYVLIKIFHLDLMLIAEKTPKQFPGGVSNFSLDAMEFNEEKDKIKQHIEQILKKTTIKPFKTKRSARTKTELMHLRKQLNKIDAFFKELEEYEAGKEIGLFSYK</sequence>
<dbReference type="AlphaFoldDB" id="A0A1F5VN89"/>
<name>A0A1F5VN89_9BACT</name>
<evidence type="ECO:0000259" key="1">
    <source>
        <dbReference type="Pfam" id="PF05598"/>
    </source>
</evidence>
<gene>
    <name evidence="2" type="ORF">A2Y62_13220</name>
</gene>
<protein>
    <recommendedName>
        <fullName evidence="1">Transposase InsH N-terminal domain-containing protein</fullName>
    </recommendedName>
</protein>
<evidence type="ECO:0000313" key="2">
    <source>
        <dbReference type="EMBL" id="OGF64879.1"/>
    </source>
</evidence>
<organism evidence="2 3">
    <name type="scientific">Candidatus Fischerbacteria bacterium RBG_13_37_8</name>
    <dbReference type="NCBI Taxonomy" id="1817863"/>
    <lineage>
        <taxon>Bacteria</taxon>
        <taxon>Candidatus Fischeribacteriota</taxon>
    </lineage>
</organism>
<accession>A0A1F5VN89</accession>
<dbReference type="EMBL" id="MFGW01000127">
    <property type="protein sequence ID" value="OGF64879.1"/>
    <property type="molecule type" value="Genomic_DNA"/>
</dbReference>
<proteinExistence type="predicted"/>
<dbReference type="PANTHER" id="PTHR33408">
    <property type="entry name" value="TRANSPOSASE"/>
    <property type="match status" value="1"/>
</dbReference>
<reference evidence="2 3" key="1">
    <citation type="journal article" date="2016" name="Nat. Commun.">
        <title>Thousands of microbial genomes shed light on interconnected biogeochemical processes in an aquifer system.</title>
        <authorList>
            <person name="Anantharaman K."/>
            <person name="Brown C.T."/>
            <person name="Hug L.A."/>
            <person name="Sharon I."/>
            <person name="Castelle C.J."/>
            <person name="Probst A.J."/>
            <person name="Thomas B.C."/>
            <person name="Singh A."/>
            <person name="Wilkins M.J."/>
            <person name="Karaoz U."/>
            <person name="Brodie E.L."/>
            <person name="Williams K.H."/>
            <person name="Hubbard S.S."/>
            <person name="Banfield J.F."/>
        </authorList>
    </citation>
    <scope>NUCLEOTIDE SEQUENCE [LARGE SCALE GENOMIC DNA]</scope>
</reference>
<feature type="domain" description="Transposase InsH N-terminal" evidence="1">
    <location>
        <begin position="26"/>
        <end position="111"/>
    </location>
</feature>
<evidence type="ECO:0000313" key="3">
    <source>
        <dbReference type="Proteomes" id="UP000178943"/>
    </source>
</evidence>
<dbReference type="Pfam" id="PF05598">
    <property type="entry name" value="DUF772"/>
    <property type="match status" value="1"/>
</dbReference>
<dbReference type="PANTHER" id="PTHR33408:SF4">
    <property type="entry name" value="TRANSPOSASE DDE DOMAIN-CONTAINING PROTEIN"/>
    <property type="match status" value="1"/>
</dbReference>